<dbReference type="PANTHER" id="PTHR37512">
    <property type="entry name" value="TRIFUNCTIONAL NAD BIOSYNTHESIS/REGULATOR PROTEIN NADR"/>
    <property type="match status" value="1"/>
</dbReference>
<dbReference type="GO" id="GO:0016301">
    <property type="term" value="F:kinase activity"/>
    <property type="evidence" value="ECO:0007669"/>
    <property type="project" value="UniProtKB-KW"/>
</dbReference>
<dbReference type="Proteomes" id="UP000288227">
    <property type="component" value="Unassembled WGS sequence"/>
</dbReference>
<dbReference type="RefSeq" id="WP_127123188.1">
    <property type="nucleotide sequence ID" value="NZ_BHXQ01000005.1"/>
</dbReference>
<reference evidence="2 3" key="1">
    <citation type="submission" date="2018-11" db="EMBL/GenBank/DDBJ databases">
        <title>Chryseotalea sanarue gen. nov., sp., nov., a member of the family Cytophagaceae, isolated from a brackish lake in Hamamatsu Japan.</title>
        <authorList>
            <person name="Maejima Y."/>
            <person name="Iino T."/>
            <person name="Muraguchi Y."/>
            <person name="Fukuda K."/>
            <person name="Ohkuma M."/>
            <person name="Moriuchi R."/>
            <person name="Dohra H."/>
            <person name="Kimbara K."/>
            <person name="Shintani M."/>
        </authorList>
    </citation>
    <scope>NUCLEOTIDE SEQUENCE [LARGE SCALE GENOMIC DNA]</scope>
    <source>
        <strain evidence="2 3">Ys</strain>
    </source>
</reference>
<proteinExistence type="predicted"/>
<dbReference type="AlphaFoldDB" id="A0A401UC90"/>
<dbReference type="Gene3D" id="3.40.50.300">
    <property type="entry name" value="P-loop containing nucleotide triphosphate hydrolases"/>
    <property type="match status" value="1"/>
</dbReference>
<name>A0A401UC90_9BACT</name>
<dbReference type="InterPro" id="IPR052735">
    <property type="entry name" value="NAD_biosynth-regulator"/>
</dbReference>
<dbReference type="OrthoDB" id="9151999at2"/>
<keyword evidence="3" id="KW-1185">Reference proteome</keyword>
<accession>A0A401UC90</accession>
<evidence type="ECO:0000259" key="1">
    <source>
        <dbReference type="Pfam" id="PF13521"/>
    </source>
</evidence>
<dbReference type="PANTHER" id="PTHR37512:SF1">
    <property type="entry name" value="NADR_TTD14 AAA DOMAIN-CONTAINING PROTEIN"/>
    <property type="match status" value="1"/>
</dbReference>
<dbReference type="EMBL" id="BHXQ01000005">
    <property type="protein sequence ID" value="GCC52531.1"/>
    <property type="molecule type" value="Genomic_DNA"/>
</dbReference>
<evidence type="ECO:0000313" key="2">
    <source>
        <dbReference type="EMBL" id="GCC52531.1"/>
    </source>
</evidence>
<keyword evidence="2" id="KW-0418">Kinase</keyword>
<evidence type="ECO:0000313" key="3">
    <source>
        <dbReference type="Proteomes" id="UP000288227"/>
    </source>
</evidence>
<dbReference type="InterPro" id="IPR027417">
    <property type="entry name" value="P-loop_NTPase"/>
</dbReference>
<dbReference type="SUPFAM" id="SSF52540">
    <property type="entry name" value="P-loop containing nucleoside triphosphate hydrolases"/>
    <property type="match status" value="1"/>
</dbReference>
<organism evidence="2 3">
    <name type="scientific">Chryseotalea sanaruensis</name>
    <dbReference type="NCBI Taxonomy" id="2482724"/>
    <lineage>
        <taxon>Bacteria</taxon>
        <taxon>Pseudomonadati</taxon>
        <taxon>Bacteroidota</taxon>
        <taxon>Cytophagia</taxon>
        <taxon>Cytophagales</taxon>
        <taxon>Chryseotaleaceae</taxon>
        <taxon>Chryseotalea</taxon>
    </lineage>
</organism>
<sequence>MNVDHSLQAAKLKRIAIVGPECTGKTSLATQLASICKTTWVPEYARTFLEKLGRPYVASDLIDIAKGQVNLEDSLALHAHRLLICDTNLLVIKIWSEFKYNSCHPWIIENVLSRHYDLYFLTDIDMPWEEDPQRENPEQREELFGLYKNALDNMKVKYILLSGNEEKRIEKALAAIKELQND</sequence>
<dbReference type="InterPro" id="IPR038727">
    <property type="entry name" value="NadR/Ttd14_AAA_dom"/>
</dbReference>
<keyword evidence="2" id="KW-0808">Transferase</keyword>
<dbReference type="Pfam" id="PF13521">
    <property type="entry name" value="AAA_28"/>
    <property type="match status" value="1"/>
</dbReference>
<gene>
    <name evidence="2" type="ORF">SanaruYs_27680</name>
</gene>
<comment type="caution">
    <text evidence="2">The sequence shown here is derived from an EMBL/GenBank/DDBJ whole genome shotgun (WGS) entry which is preliminary data.</text>
</comment>
<feature type="domain" description="NadR/Ttd14 AAA" evidence="1">
    <location>
        <begin position="14"/>
        <end position="168"/>
    </location>
</feature>
<protein>
    <submittedName>
        <fullName evidence="2">Ribosylnicotinamide kinase</fullName>
    </submittedName>
</protein>